<comment type="subcellular location">
    <subcellularLocation>
        <location evidence="1">Cell membrane</location>
        <topology evidence="1">Multi-pass membrane protein</topology>
    </subcellularLocation>
</comment>
<name>A0ABS9C033_9BACT</name>
<feature type="transmembrane region" description="Helical" evidence="6">
    <location>
        <begin position="369"/>
        <end position="388"/>
    </location>
</feature>
<feature type="transmembrane region" description="Helical" evidence="6">
    <location>
        <begin position="53"/>
        <end position="73"/>
    </location>
</feature>
<feature type="transmembrane region" description="Helical" evidence="6">
    <location>
        <begin position="94"/>
        <end position="116"/>
    </location>
</feature>
<feature type="transmembrane region" description="Helical" evidence="6">
    <location>
        <begin position="188"/>
        <end position="206"/>
    </location>
</feature>
<feature type="transmembrane region" description="Helical" evidence="6">
    <location>
        <begin position="394"/>
        <end position="417"/>
    </location>
</feature>
<evidence type="ECO:0000256" key="6">
    <source>
        <dbReference type="SAM" id="Phobius"/>
    </source>
</evidence>
<gene>
    <name evidence="7" type="ORF">L0U89_18275</name>
</gene>
<evidence type="ECO:0000256" key="1">
    <source>
        <dbReference type="ARBA" id="ARBA00004651"/>
    </source>
</evidence>
<feature type="transmembrane region" description="Helical" evidence="6">
    <location>
        <begin position="128"/>
        <end position="149"/>
    </location>
</feature>
<dbReference type="RefSeq" id="WP_234862844.1">
    <property type="nucleotide sequence ID" value="NZ_JAKEVZ010000019.1"/>
</dbReference>
<keyword evidence="4 6" id="KW-1133">Transmembrane helix</keyword>
<accession>A0ABS9C033</accession>
<sequence>MIEKLGLYVIPNLIKNRSVQNFIFLLTIQASNILISLISVPLLIQSIGLDQFGLVNLALSVIVLANILVGFGYNLSAPREVALSQGDKVRLSHLVSNIVSSRVLLALLASSFIMLAALGGGMFTEYKWILVFSLLLLFSEATLPVWFFQGLEKMKLVSLANVFAKLLYLAGIVLFIHEPSQSKWVNFLMGLSGLGINLLLLAYIHFQLDIRFFRPEFGKVIQSIRQNWLLFLSNVASYLSVNGGLIILSFFAQAQVLGMFSLAEKIAIVLRLFPSMLVQAVFPNASRLYAADLDSYHRYSKKIYAIGLLCGLGLTLLTFAAAPLIISLLAKKPLPESVEYLRVLAFVPFLAVLNFPNVLLLLVKDQKKLLFRSSWLLAIYVVPACFWLTAKYGAMGLCFGLISAEVVSLLIGTLFNWRYNREDFFRLIGVRTKRN</sequence>
<organism evidence="7 8">
    <name type="scientific">Mariniradius sediminis</name>
    <dbReference type="NCBI Taxonomy" id="2909237"/>
    <lineage>
        <taxon>Bacteria</taxon>
        <taxon>Pseudomonadati</taxon>
        <taxon>Bacteroidota</taxon>
        <taxon>Cytophagia</taxon>
        <taxon>Cytophagales</taxon>
        <taxon>Cyclobacteriaceae</taxon>
        <taxon>Mariniradius</taxon>
    </lineage>
</organism>
<dbReference type="PANTHER" id="PTHR30250">
    <property type="entry name" value="PST FAMILY PREDICTED COLANIC ACID TRANSPORTER"/>
    <property type="match status" value="1"/>
</dbReference>
<feature type="transmembrane region" description="Helical" evidence="6">
    <location>
        <begin position="303"/>
        <end position="328"/>
    </location>
</feature>
<evidence type="ECO:0000256" key="5">
    <source>
        <dbReference type="ARBA" id="ARBA00023136"/>
    </source>
</evidence>
<keyword evidence="3 6" id="KW-0812">Transmembrane</keyword>
<evidence type="ECO:0000313" key="7">
    <source>
        <dbReference type="EMBL" id="MCF1753012.1"/>
    </source>
</evidence>
<feature type="transmembrane region" description="Helical" evidence="6">
    <location>
        <begin position="156"/>
        <end position="176"/>
    </location>
</feature>
<comment type="caution">
    <text evidence="7">The sequence shown here is derived from an EMBL/GenBank/DDBJ whole genome shotgun (WGS) entry which is preliminary data.</text>
</comment>
<evidence type="ECO:0000256" key="3">
    <source>
        <dbReference type="ARBA" id="ARBA00022692"/>
    </source>
</evidence>
<feature type="transmembrane region" description="Helical" evidence="6">
    <location>
        <begin position="227"/>
        <end position="251"/>
    </location>
</feature>
<dbReference type="PANTHER" id="PTHR30250:SF11">
    <property type="entry name" value="O-ANTIGEN TRANSPORTER-RELATED"/>
    <property type="match status" value="1"/>
</dbReference>
<protein>
    <submittedName>
        <fullName evidence="7">Oligosaccharide flippase family protein</fullName>
    </submittedName>
</protein>
<dbReference type="Pfam" id="PF01943">
    <property type="entry name" value="Polysacc_synt"/>
    <property type="match status" value="1"/>
</dbReference>
<keyword evidence="2" id="KW-1003">Cell membrane</keyword>
<dbReference type="Proteomes" id="UP001201449">
    <property type="component" value="Unassembled WGS sequence"/>
</dbReference>
<feature type="transmembrane region" description="Helical" evidence="6">
    <location>
        <begin position="21"/>
        <end position="47"/>
    </location>
</feature>
<feature type="transmembrane region" description="Helical" evidence="6">
    <location>
        <begin position="340"/>
        <end position="362"/>
    </location>
</feature>
<dbReference type="InterPro" id="IPR050833">
    <property type="entry name" value="Poly_Biosynth_Transport"/>
</dbReference>
<keyword evidence="5 6" id="KW-0472">Membrane</keyword>
<evidence type="ECO:0000313" key="8">
    <source>
        <dbReference type="Proteomes" id="UP001201449"/>
    </source>
</evidence>
<evidence type="ECO:0000256" key="4">
    <source>
        <dbReference type="ARBA" id="ARBA00022989"/>
    </source>
</evidence>
<evidence type="ECO:0000256" key="2">
    <source>
        <dbReference type="ARBA" id="ARBA00022475"/>
    </source>
</evidence>
<keyword evidence="8" id="KW-1185">Reference proteome</keyword>
<proteinExistence type="predicted"/>
<feature type="transmembrane region" description="Helical" evidence="6">
    <location>
        <begin position="257"/>
        <end position="282"/>
    </location>
</feature>
<dbReference type="InterPro" id="IPR002797">
    <property type="entry name" value="Polysacc_synth"/>
</dbReference>
<reference evidence="7 8" key="1">
    <citation type="submission" date="2022-01" db="EMBL/GenBank/DDBJ databases">
        <title>Mariniradius saccharolyticus sp. nov., isolated from sediment of a river.</title>
        <authorList>
            <person name="Liu H."/>
        </authorList>
    </citation>
    <scope>NUCLEOTIDE SEQUENCE [LARGE SCALE GENOMIC DNA]</scope>
    <source>
        <strain evidence="7 8">RY-2</strain>
    </source>
</reference>
<dbReference type="EMBL" id="JAKEVZ010000019">
    <property type="protein sequence ID" value="MCF1753012.1"/>
    <property type="molecule type" value="Genomic_DNA"/>
</dbReference>